<dbReference type="NCBIfam" id="NF041390">
    <property type="entry name" value="TadE_Rv3655c"/>
    <property type="match status" value="1"/>
</dbReference>
<dbReference type="AlphaFoldDB" id="A0A399JDY7"/>
<dbReference type="Pfam" id="PF07811">
    <property type="entry name" value="TadE"/>
    <property type="match status" value="1"/>
</dbReference>
<protein>
    <submittedName>
        <fullName evidence="3">Pilus assembly protein TadE</fullName>
    </submittedName>
</protein>
<evidence type="ECO:0000313" key="4">
    <source>
        <dbReference type="Proteomes" id="UP000265419"/>
    </source>
</evidence>
<keyword evidence="1" id="KW-1133">Transmembrane helix</keyword>
<organism evidence="3 4">
    <name type="scientific">Galactobacter valiniphilus</name>
    <dbReference type="NCBI Taxonomy" id="2676122"/>
    <lineage>
        <taxon>Bacteria</taxon>
        <taxon>Bacillati</taxon>
        <taxon>Actinomycetota</taxon>
        <taxon>Actinomycetes</taxon>
        <taxon>Micrococcales</taxon>
        <taxon>Micrococcaceae</taxon>
        <taxon>Galactobacter</taxon>
    </lineage>
</organism>
<dbReference type="InterPro" id="IPR012495">
    <property type="entry name" value="TadE-like_dom"/>
</dbReference>
<comment type="caution">
    <text evidence="3">The sequence shown here is derived from an EMBL/GenBank/DDBJ whole genome shotgun (WGS) entry which is preliminary data.</text>
</comment>
<gene>
    <name evidence="3" type="ORF">DWB68_00695</name>
</gene>
<evidence type="ECO:0000256" key="1">
    <source>
        <dbReference type="SAM" id="Phobius"/>
    </source>
</evidence>
<name>A0A399JDY7_9MICC</name>
<dbReference type="EMBL" id="QQXK01000001">
    <property type="protein sequence ID" value="RII43781.1"/>
    <property type="molecule type" value="Genomic_DNA"/>
</dbReference>
<evidence type="ECO:0000313" key="3">
    <source>
        <dbReference type="EMBL" id="RII43781.1"/>
    </source>
</evidence>
<proteinExistence type="predicted"/>
<reference evidence="3 4" key="1">
    <citation type="submission" date="2018-07" db="EMBL/GenBank/DDBJ databases">
        <title>Arthrobacter sp. nov., isolated from raw cow's milk with high bacterial count.</title>
        <authorList>
            <person name="Hahne J."/>
            <person name="Isele D."/>
            <person name="Lipski A."/>
        </authorList>
    </citation>
    <scope>NUCLEOTIDE SEQUENCE [LARGE SCALE GENOMIC DNA]</scope>
    <source>
        <strain evidence="3 4">JZ R-35</strain>
    </source>
</reference>
<keyword evidence="4" id="KW-1185">Reference proteome</keyword>
<dbReference type="InterPro" id="IPR049790">
    <property type="entry name" value="Rv3655c/TadE"/>
</dbReference>
<dbReference type="RefSeq" id="WP_119423207.1">
    <property type="nucleotide sequence ID" value="NZ_QQXK01000001.1"/>
</dbReference>
<sequence>MPADHREPAAGTSARERGSVTAEFAVVLPVVLLALLSIVAVGVLGAATVRVQQAAGAVAREAARGGPTERAASFAGDGVAVSVQRSGEWAQVTVTSEVPLWGLLGPSITVSGEAAALVEAGLE</sequence>
<keyword evidence="1" id="KW-0472">Membrane</keyword>
<feature type="domain" description="TadE-like" evidence="2">
    <location>
        <begin position="18"/>
        <end position="60"/>
    </location>
</feature>
<keyword evidence="1" id="KW-0812">Transmembrane</keyword>
<feature type="transmembrane region" description="Helical" evidence="1">
    <location>
        <begin position="24"/>
        <end position="47"/>
    </location>
</feature>
<evidence type="ECO:0000259" key="2">
    <source>
        <dbReference type="Pfam" id="PF07811"/>
    </source>
</evidence>
<dbReference type="Proteomes" id="UP000265419">
    <property type="component" value="Unassembled WGS sequence"/>
</dbReference>
<accession>A0A399JDY7</accession>